<evidence type="ECO:0000256" key="2">
    <source>
        <dbReference type="ARBA" id="ARBA00009256"/>
    </source>
</evidence>
<evidence type="ECO:0000313" key="10">
    <source>
        <dbReference type="Proteomes" id="UP000427716"/>
    </source>
</evidence>
<feature type="binding site" evidence="8">
    <location>
        <position position="61"/>
    </location>
    <ligand>
        <name>(R)-pantoate</name>
        <dbReference type="ChEBI" id="CHEBI:15980"/>
    </ligand>
</feature>
<feature type="binding site" evidence="8">
    <location>
        <position position="61"/>
    </location>
    <ligand>
        <name>beta-alanine</name>
        <dbReference type="ChEBI" id="CHEBI:57966"/>
    </ligand>
</feature>
<keyword evidence="6 8" id="KW-0067">ATP-binding</keyword>
<feature type="binding site" evidence="8">
    <location>
        <position position="155"/>
    </location>
    <ligand>
        <name>(R)-pantoate</name>
        <dbReference type="ChEBI" id="CHEBI:15980"/>
    </ligand>
</feature>
<comment type="function">
    <text evidence="8">Catalyzes the condensation of pantoate with beta-alanine in an ATP-dependent reaction via a pantoyl-adenylate intermediate.</text>
</comment>
<evidence type="ECO:0000256" key="7">
    <source>
        <dbReference type="ARBA" id="ARBA00048258"/>
    </source>
</evidence>
<evidence type="ECO:0000256" key="8">
    <source>
        <dbReference type="HAMAP-Rule" id="MF_00158"/>
    </source>
</evidence>
<feature type="active site" description="Proton donor" evidence="8">
    <location>
        <position position="37"/>
    </location>
</feature>
<name>A0A6I6D5Q9_9GAMM</name>
<dbReference type="InterPro" id="IPR042176">
    <property type="entry name" value="Pantoate_ligase_C"/>
</dbReference>
<dbReference type="InterPro" id="IPR003721">
    <property type="entry name" value="Pantoate_ligase"/>
</dbReference>
<dbReference type="FunFam" id="3.40.50.620:FF:000013">
    <property type="entry name" value="Pantothenate synthetase"/>
    <property type="match status" value="1"/>
</dbReference>
<dbReference type="NCBIfam" id="TIGR00018">
    <property type="entry name" value="panC"/>
    <property type="match status" value="1"/>
</dbReference>
<comment type="pathway">
    <text evidence="1 8">Cofactor biosynthesis; (R)-pantothenate biosynthesis; (R)-pantothenate from (R)-pantoate and beta-alanine: step 1/1.</text>
</comment>
<dbReference type="GO" id="GO:0004592">
    <property type="term" value="F:pantoate-beta-alanine ligase activity"/>
    <property type="evidence" value="ECO:0007669"/>
    <property type="project" value="UniProtKB-UniRule"/>
</dbReference>
<comment type="similarity">
    <text evidence="2 8">Belongs to the pantothenate synthetase family.</text>
</comment>
<feature type="binding site" evidence="8">
    <location>
        <begin position="186"/>
        <end position="189"/>
    </location>
    <ligand>
        <name>ATP</name>
        <dbReference type="ChEBI" id="CHEBI:30616"/>
    </ligand>
</feature>
<dbReference type="GO" id="GO:0005524">
    <property type="term" value="F:ATP binding"/>
    <property type="evidence" value="ECO:0007669"/>
    <property type="project" value="UniProtKB-KW"/>
</dbReference>
<dbReference type="InterPro" id="IPR014729">
    <property type="entry name" value="Rossmann-like_a/b/a_fold"/>
</dbReference>
<keyword evidence="4 8" id="KW-0566">Pantothenate biosynthesis</keyword>
<dbReference type="HAMAP" id="MF_00158">
    <property type="entry name" value="PanC"/>
    <property type="match status" value="1"/>
</dbReference>
<evidence type="ECO:0000256" key="3">
    <source>
        <dbReference type="ARBA" id="ARBA00022598"/>
    </source>
</evidence>
<proteinExistence type="inferred from homology"/>
<feature type="binding site" evidence="8">
    <location>
        <begin position="149"/>
        <end position="152"/>
    </location>
    <ligand>
        <name>ATP</name>
        <dbReference type="ChEBI" id="CHEBI:30616"/>
    </ligand>
</feature>
<comment type="subunit">
    <text evidence="8">Homodimer.</text>
</comment>
<evidence type="ECO:0000313" key="9">
    <source>
        <dbReference type="EMBL" id="QGT78751.1"/>
    </source>
</evidence>
<dbReference type="Pfam" id="PF02569">
    <property type="entry name" value="Pantoate_ligase"/>
    <property type="match status" value="1"/>
</dbReference>
<dbReference type="PANTHER" id="PTHR21299">
    <property type="entry name" value="CYTIDYLATE KINASE/PANTOATE-BETA-ALANINE LIGASE"/>
    <property type="match status" value="1"/>
</dbReference>
<dbReference type="EC" id="6.3.2.1" evidence="8"/>
<dbReference type="Gene3D" id="3.40.50.620">
    <property type="entry name" value="HUPs"/>
    <property type="match status" value="1"/>
</dbReference>
<dbReference type="InterPro" id="IPR004821">
    <property type="entry name" value="Cyt_trans-like"/>
</dbReference>
<dbReference type="PANTHER" id="PTHR21299:SF1">
    <property type="entry name" value="PANTOATE--BETA-ALANINE LIGASE"/>
    <property type="match status" value="1"/>
</dbReference>
<evidence type="ECO:0000256" key="1">
    <source>
        <dbReference type="ARBA" id="ARBA00004990"/>
    </source>
</evidence>
<comment type="caution">
    <text evidence="8">Lacks conserved residue(s) required for the propagation of feature annotation.</text>
</comment>
<evidence type="ECO:0000256" key="5">
    <source>
        <dbReference type="ARBA" id="ARBA00022741"/>
    </source>
</evidence>
<dbReference type="SUPFAM" id="SSF52374">
    <property type="entry name" value="Nucleotidylyl transferase"/>
    <property type="match status" value="1"/>
</dbReference>
<dbReference type="GO" id="GO:0015940">
    <property type="term" value="P:pantothenate biosynthetic process"/>
    <property type="evidence" value="ECO:0007669"/>
    <property type="project" value="UniProtKB-UniRule"/>
</dbReference>
<dbReference type="AlphaFoldDB" id="A0A6I6D5Q9"/>
<feature type="binding site" evidence="8">
    <location>
        <begin position="30"/>
        <end position="37"/>
    </location>
    <ligand>
        <name>ATP</name>
        <dbReference type="ChEBI" id="CHEBI:30616"/>
    </ligand>
</feature>
<sequence>MQVIRDIETLRDWRESEGFDARRVGFVPTMGNLHAGHLALIDHAKQRAEAVIVSVFVNPLQFEDSDDLARYPRTEERDLELLEQAGVAAVFLPTEAVLYPRGQKDIVRVDAGPLGERLEGAARPGHFTGVATVVTKLFNLVRPDVAVFGEKDAQQVAVIRRLVADLDMHVELAIEPTHREPDGLAISSRNRFLDPEQRRQAPAVHRALKRAAESLAGGHTVAATLAGARHWLTQQGFVVDYLVYCDDERLEEQARLVPHGRLLVAARLGKVRLIDNLAVHTPYPASDESDR</sequence>
<dbReference type="EMBL" id="CP046415">
    <property type="protein sequence ID" value="QGT78751.1"/>
    <property type="molecule type" value="Genomic_DNA"/>
</dbReference>
<keyword evidence="5 8" id="KW-0547">Nucleotide-binding</keyword>
<dbReference type="UniPathway" id="UPA00028">
    <property type="reaction ID" value="UER00005"/>
</dbReference>
<gene>
    <name evidence="8" type="primary">panC</name>
    <name evidence="9" type="ORF">GM160_07480</name>
</gene>
<dbReference type="NCBIfam" id="TIGR00125">
    <property type="entry name" value="cyt_tran_rel"/>
    <property type="match status" value="1"/>
</dbReference>
<accession>A0A6I6D5Q9</accession>
<dbReference type="CDD" id="cd00560">
    <property type="entry name" value="PanC"/>
    <property type="match status" value="1"/>
</dbReference>
<dbReference type="GO" id="GO:0005829">
    <property type="term" value="C:cytosol"/>
    <property type="evidence" value="ECO:0007669"/>
    <property type="project" value="TreeGrafter"/>
</dbReference>
<keyword evidence="10" id="KW-1185">Reference proteome</keyword>
<comment type="catalytic activity">
    <reaction evidence="7 8">
        <text>(R)-pantoate + beta-alanine + ATP = (R)-pantothenate + AMP + diphosphate + H(+)</text>
        <dbReference type="Rhea" id="RHEA:10912"/>
        <dbReference type="ChEBI" id="CHEBI:15378"/>
        <dbReference type="ChEBI" id="CHEBI:15980"/>
        <dbReference type="ChEBI" id="CHEBI:29032"/>
        <dbReference type="ChEBI" id="CHEBI:30616"/>
        <dbReference type="ChEBI" id="CHEBI:33019"/>
        <dbReference type="ChEBI" id="CHEBI:57966"/>
        <dbReference type="ChEBI" id="CHEBI:456215"/>
        <dbReference type="EC" id="6.3.2.1"/>
    </reaction>
</comment>
<comment type="subcellular location">
    <subcellularLocation>
        <location evidence="8">Cytoplasm</location>
    </subcellularLocation>
</comment>
<reference evidence="9 10" key="1">
    <citation type="submission" date="2019-11" db="EMBL/GenBank/DDBJ databases">
        <authorList>
            <person name="Zhang J."/>
            <person name="Sun C."/>
        </authorList>
    </citation>
    <scope>NUCLEOTIDE SEQUENCE [LARGE SCALE GENOMIC DNA]</scope>
    <source>
        <strain evidence="10">sp2</strain>
    </source>
</reference>
<keyword evidence="8" id="KW-0963">Cytoplasm</keyword>
<evidence type="ECO:0000256" key="6">
    <source>
        <dbReference type="ARBA" id="ARBA00022840"/>
    </source>
</evidence>
<dbReference type="RefSeq" id="WP_156574281.1">
    <property type="nucleotide sequence ID" value="NZ_CP046415.1"/>
</dbReference>
<protein>
    <recommendedName>
        <fullName evidence="8">Pantothenate synthetase</fullName>
        <shortName evidence="8">PS</shortName>
        <ecNumber evidence="8">6.3.2.1</ecNumber>
    </recommendedName>
    <alternativeName>
        <fullName evidence="8">Pantoate--beta-alanine ligase</fullName>
    </alternativeName>
    <alternativeName>
        <fullName evidence="8">Pantoate-activating enzyme</fullName>
    </alternativeName>
</protein>
<keyword evidence="3 8" id="KW-0436">Ligase</keyword>
<comment type="miscellaneous">
    <text evidence="8">The reaction proceeds by a bi uni uni bi ping pong mechanism.</text>
</comment>
<dbReference type="KEGG" id="ghl:GM160_07480"/>
<dbReference type="Gene3D" id="3.30.1300.10">
    <property type="entry name" value="Pantoate-beta-alanine ligase, C-terminal domain"/>
    <property type="match status" value="1"/>
</dbReference>
<dbReference type="Proteomes" id="UP000427716">
    <property type="component" value="Chromosome"/>
</dbReference>
<evidence type="ECO:0000256" key="4">
    <source>
        <dbReference type="ARBA" id="ARBA00022655"/>
    </source>
</evidence>
<organism evidence="9 10">
    <name type="scientific">Guyparkeria halophila</name>
    <dbReference type="NCBI Taxonomy" id="47960"/>
    <lineage>
        <taxon>Bacteria</taxon>
        <taxon>Pseudomonadati</taxon>
        <taxon>Pseudomonadota</taxon>
        <taxon>Gammaproteobacteria</taxon>
        <taxon>Chromatiales</taxon>
        <taxon>Thioalkalibacteraceae</taxon>
        <taxon>Guyparkeria</taxon>
    </lineage>
</organism>